<name>A0A3A4QWG1_9BACT</name>
<dbReference type="InterPro" id="IPR050570">
    <property type="entry name" value="Cell_wall_metabolism_enzyme"/>
</dbReference>
<sequence>MKRSYGIVLFHILFYCASSLFSLFQNNSFAVEPEKYIWPIEIDGYITGNFGECRWDHFHAGLDIGTDGINGYKLFAIADGYVYRVRASATGYGKALYLKLNDGRHVVYAHMNDFSDDIKRYITAEQKKQGKYEINLYPSEDMFPVKQGDVIGYSGNSGDVAPHLHIELRDENEAPLNILTHGLKLKKTDTTAPALRNLAVKPFTPYSMVDQHFEQMIYPAEKVNDSTYRISAPIETWGQVGLKVDAFDTERNGQYILAVHTLKMFVDDRLLYTISMDSFSYGDEYHNNFFMYDRELKYTIADPLKGEYMRLFSLPGIALPMTSQAPGSGFLFCGAEEMRGEINFLTAGDHAVRIEATDANGNTSKLICTLRVSYPDIMSKAYTVARPATASALVLEPYITFYESFFTVTVRTSESPAEMPSVKINASDSTLPVLSTLVHSNNHFEYIFEPVTGKQCDYVMSVSARAADESVVKHESVFSVASIGTQGGTFVSADGEFSLSVKSNNRGFIPYVEVADIDKSAMKLPVLSTIYQFNPRGYELSSPAEITVKLNQPVPKNSVFAVFEWMGDYWRLLSTTPSPDNITATARIGHLSTFAVLADSEPPRIEFVTPSQKMPFVKMGTTVVCRVMDDGVGLSYTKLMMMVDNSSVPAEYRYTNNEFV</sequence>
<dbReference type="GO" id="GO:0004222">
    <property type="term" value="F:metalloendopeptidase activity"/>
    <property type="evidence" value="ECO:0007669"/>
    <property type="project" value="TreeGrafter"/>
</dbReference>
<dbReference type="Proteomes" id="UP000266426">
    <property type="component" value="Unassembled WGS sequence"/>
</dbReference>
<dbReference type="EMBL" id="QZJZ01000069">
    <property type="protein sequence ID" value="RJP58265.1"/>
    <property type="molecule type" value="Genomic_DNA"/>
</dbReference>
<evidence type="ECO:0000313" key="3">
    <source>
        <dbReference type="Proteomes" id="UP000266426"/>
    </source>
</evidence>
<dbReference type="PANTHER" id="PTHR21666:SF289">
    <property type="entry name" value="L-ALA--D-GLU ENDOPEPTIDASE"/>
    <property type="match status" value="1"/>
</dbReference>
<reference evidence="2 3" key="1">
    <citation type="journal article" date="2017" name="ISME J.">
        <title>Energy and carbon metabolisms in a deep terrestrial subsurface fluid microbial community.</title>
        <authorList>
            <person name="Momper L."/>
            <person name="Jungbluth S.P."/>
            <person name="Lee M.D."/>
            <person name="Amend J.P."/>
        </authorList>
    </citation>
    <scope>NUCLEOTIDE SEQUENCE [LARGE SCALE GENOMIC DNA]</scope>
    <source>
        <strain evidence="2">SURF_26</strain>
    </source>
</reference>
<keyword evidence="1" id="KW-1133">Transmembrane helix</keyword>
<gene>
    <name evidence="2" type="ORF">C4541_08445</name>
</gene>
<dbReference type="Gene3D" id="2.70.70.10">
    <property type="entry name" value="Glucose Permease (Domain IIA)"/>
    <property type="match status" value="1"/>
</dbReference>
<dbReference type="InterPro" id="IPR011055">
    <property type="entry name" value="Dup_hybrid_motif"/>
</dbReference>
<proteinExistence type="predicted"/>
<dbReference type="PANTHER" id="PTHR21666">
    <property type="entry name" value="PEPTIDASE-RELATED"/>
    <property type="match status" value="1"/>
</dbReference>
<dbReference type="CDD" id="cd12797">
    <property type="entry name" value="M23_peptidase"/>
    <property type="match status" value="1"/>
</dbReference>
<comment type="caution">
    <text evidence="2">The sequence shown here is derived from an EMBL/GenBank/DDBJ whole genome shotgun (WGS) entry which is preliminary data.</text>
</comment>
<evidence type="ECO:0000313" key="2">
    <source>
        <dbReference type="EMBL" id="RJP58265.1"/>
    </source>
</evidence>
<protein>
    <submittedName>
        <fullName evidence="2">M23 family metallopeptidase</fullName>
    </submittedName>
</protein>
<feature type="transmembrane region" description="Helical" evidence="1">
    <location>
        <begin position="7"/>
        <end position="24"/>
    </location>
</feature>
<dbReference type="AlphaFoldDB" id="A0A3A4QWG1"/>
<feature type="non-terminal residue" evidence="2">
    <location>
        <position position="660"/>
    </location>
</feature>
<keyword evidence="1" id="KW-0812">Transmembrane</keyword>
<accession>A0A3A4QWG1</accession>
<organism evidence="2 3">
    <name type="scientific">Candidatus Auribacter fodinae</name>
    <dbReference type="NCBI Taxonomy" id="2093366"/>
    <lineage>
        <taxon>Bacteria</taxon>
        <taxon>Pseudomonadati</taxon>
        <taxon>Candidatus Auribacterota</taxon>
        <taxon>Candidatus Auribacteria</taxon>
        <taxon>Candidatus Auribacterales</taxon>
        <taxon>Candidatus Auribacteraceae</taxon>
        <taxon>Candidatus Auribacter</taxon>
    </lineage>
</organism>
<evidence type="ECO:0000256" key="1">
    <source>
        <dbReference type="SAM" id="Phobius"/>
    </source>
</evidence>
<dbReference type="SUPFAM" id="SSF51261">
    <property type="entry name" value="Duplicated hybrid motif"/>
    <property type="match status" value="1"/>
</dbReference>
<keyword evidence="1" id="KW-0472">Membrane</keyword>